<organism evidence="7 8">
    <name type="scientific">Mastigocoleus testarum BC008</name>
    <dbReference type="NCBI Taxonomy" id="371196"/>
    <lineage>
        <taxon>Bacteria</taxon>
        <taxon>Bacillati</taxon>
        <taxon>Cyanobacteriota</taxon>
        <taxon>Cyanophyceae</taxon>
        <taxon>Nostocales</taxon>
        <taxon>Hapalosiphonaceae</taxon>
        <taxon>Mastigocoleus</taxon>
    </lineage>
</organism>
<dbReference type="PRINTS" id="PR00411">
    <property type="entry name" value="PNDRDTASEI"/>
</dbReference>
<evidence type="ECO:0000256" key="2">
    <source>
        <dbReference type="ARBA" id="ARBA00022630"/>
    </source>
</evidence>
<protein>
    <submittedName>
        <fullName evidence="7">Mercuric reductase</fullName>
    </submittedName>
</protein>
<comment type="similarity">
    <text evidence="1">Belongs to the class-I pyridine nucleotide-disulfide oxidoreductase family.</text>
</comment>
<dbReference type="InterPro" id="IPR023753">
    <property type="entry name" value="FAD/NAD-binding_dom"/>
</dbReference>
<dbReference type="InterPro" id="IPR001100">
    <property type="entry name" value="Pyr_nuc-diS_OxRdtase"/>
</dbReference>
<sequence length="496" mass="55358">MTIDYDVVIIGGTLAGRYAAWSATQFKARVALVEPNVSQEPIKNSIKNYTFTQTSKFLQKLSNLPGFGIDALCSETKELSETKEQCQILWDWDLATLYADGIFTNTHQQLSLTMLAAQGVDVVTDKGQFQISPNLSFVVKDRSLRSRSYLLATGANPAIPDIEGLGTVGYVTSLNIWDLFIKSQSTPPRNWTILGGLPQSIEIAQILVRLNCQVTLILEHPYIFSQLDPEIALLILAELEAEGVRILQETVVTQVRQIDGKKWLQAGDKAIETDEIVVATAQQPNIESLNLAAVGVKWYQNRLLVNKKLQTTNHKIYACGDVMGGYSFGNIANYEARIALKNALFFPISKVNYRSIPWGISSQPAIAQVGLTEPQAKRRHSPKEIIVLKQYFKTLTKAQVQDEITGICKLIIRPNGEILGASILGKSAGEIINIIALAIAKKIRIKELSSLSAIYPSYSEILVQTAQMWEREKLNRNTGLKDFLENFFHFRRSWKI</sequence>
<dbReference type="InterPro" id="IPR004099">
    <property type="entry name" value="Pyr_nucl-diS_OxRdtase_dimer"/>
</dbReference>
<dbReference type="GO" id="GO:0016491">
    <property type="term" value="F:oxidoreductase activity"/>
    <property type="evidence" value="ECO:0007669"/>
    <property type="project" value="InterPro"/>
</dbReference>
<feature type="domain" description="Pyridine nucleotide-disulphide oxidoreductase dimerisation" evidence="5">
    <location>
        <begin position="356"/>
        <end position="464"/>
    </location>
</feature>
<feature type="binding site" evidence="4">
    <location>
        <position position="321"/>
    </location>
    <ligand>
        <name>FAD</name>
        <dbReference type="ChEBI" id="CHEBI:57692"/>
    </ligand>
</feature>
<dbReference type="RefSeq" id="WP_027844376.1">
    <property type="nucleotide sequence ID" value="NZ_LMTZ01000088.1"/>
</dbReference>
<dbReference type="EMBL" id="LMTZ01000088">
    <property type="protein sequence ID" value="KST67320.1"/>
    <property type="molecule type" value="Genomic_DNA"/>
</dbReference>
<evidence type="ECO:0000259" key="6">
    <source>
        <dbReference type="Pfam" id="PF07992"/>
    </source>
</evidence>
<evidence type="ECO:0000256" key="3">
    <source>
        <dbReference type="ARBA" id="ARBA00022827"/>
    </source>
</evidence>
<name>A0A0V7ZS40_9CYAN</name>
<accession>A0A0V7ZS40</accession>
<dbReference type="SUPFAM" id="SSF55424">
    <property type="entry name" value="FAD/NAD-linked reductases, dimerisation (C-terminal) domain"/>
    <property type="match status" value="1"/>
</dbReference>
<dbReference type="PIRSF" id="PIRSF000350">
    <property type="entry name" value="Mercury_reductase_MerA"/>
    <property type="match status" value="1"/>
</dbReference>
<dbReference type="OrthoDB" id="501518at2"/>
<dbReference type="AlphaFoldDB" id="A0A0V7ZS40"/>
<reference evidence="7 8" key="1">
    <citation type="journal article" date="2015" name="Genome Announc.">
        <title>Draft Genome of the Euendolithic (true boring) Cyanobacterium Mastigocoleus testarum strain BC008.</title>
        <authorList>
            <person name="Guida B.S."/>
            <person name="Garcia-Pichel F."/>
        </authorList>
    </citation>
    <scope>NUCLEOTIDE SEQUENCE [LARGE SCALE GENOMIC DNA]</scope>
    <source>
        <strain evidence="7 8">BC008</strain>
    </source>
</reference>
<dbReference type="Proteomes" id="UP000053372">
    <property type="component" value="Unassembled WGS sequence"/>
</dbReference>
<dbReference type="Pfam" id="PF07992">
    <property type="entry name" value="Pyr_redox_2"/>
    <property type="match status" value="1"/>
</dbReference>
<feature type="binding site" evidence="4">
    <location>
        <position position="127"/>
    </location>
    <ligand>
        <name>FAD</name>
        <dbReference type="ChEBI" id="CHEBI:57692"/>
    </ligand>
</feature>
<dbReference type="InterPro" id="IPR036188">
    <property type="entry name" value="FAD/NAD-bd_sf"/>
</dbReference>
<keyword evidence="3 4" id="KW-0274">FAD</keyword>
<evidence type="ECO:0000313" key="7">
    <source>
        <dbReference type="EMBL" id="KST67320.1"/>
    </source>
</evidence>
<feature type="domain" description="FAD/NAD(P)-binding" evidence="6">
    <location>
        <begin position="5"/>
        <end position="327"/>
    </location>
</feature>
<evidence type="ECO:0000256" key="4">
    <source>
        <dbReference type="PIRSR" id="PIRSR000350-3"/>
    </source>
</evidence>
<dbReference type="PRINTS" id="PR00368">
    <property type="entry name" value="FADPNR"/>
</dbReference>
<proteinExistence type="inferred from homology"/>
<evidence type="ECO:0000313" key="8">
    <source>
        <dbReference type="Proteomes" id="UP000053372"/>
    </source>
</evidence>
<keyword evidence="4" id="KW-0547">Nucleotide-binding</keyword>
<keyword evidence="2" id="KW-0285">Flavoprotein</keyword>
<keyword evidence="4" id="KW-0520">NAD</keyword>
<dbReference type="PANTHER" id="PTHR43014">
    <property type="entry name" value="MERCURIC REDUCTASE"/>
    <property type="match status" value="1"/>
</dbReference>
<dbReference type="InterPro" id="IPR016156">
    <property type="entry name" value="FAD/NAD-linked_Rdtase_dimer_sf"/>
</dbReference>
<dbReference type="SUPFAM" id="SSF51905">
    <property type="entry name" value="FAD/NAD(P)-binding domain"/>
    <property type="match status" value="1"/>
</dbReference>
<keyword evidence="8" id="KW-1185">Reference proteome</keyword>
<gene>
    <name evidence="7" type="ORF">BC008_29430</name>
</gene>
<feature type="binding site" evidence="4">
    <location>
        <begin position="195"/>
        <end position="202"/>
    </location>
    <ligand>
        <name>NAD(+)</name>
        <dbReference type="ChEBI" id="CHEBI:57540"/>
    </ligand>
</feature>
<comment type="cofactor">
    <cofactor evidence="4">
        <name>FAD</name>
        <dbReference type="ChEBI" id="CHEBI:57692"/>
    </cofactor>
    <text evidence="4">Binds 1 FAD per subunit.</text>
</comment>
<dbReference type="GO" id="GO:0000166">
    <property type="term" value="F:nucleotide binding"/>
    <property type="evidence" value="ECO:0007669"/>
    <property type="project" value="UniProtKB-KW"/>
</dbReference>
<dbReference type="Gene3D" id="3.50.50.60">
    <property type="entry name" value="FAD/NAD(P)-binding domain"/>
    <property type="match status" value="2"/>
</dbReference>
<dbReference type="Pfam" id="PF02852">
    <property type="entry name" value="Pyr_redox_dim"/>
    <property type="match status" value="1"/>
</dbReference>
<evidence type="ECO:0000259" key="5">
    <source>
        <dbReference type="Pfam" id="PF02852"/>
    </source>
</evidence>
<comment type="caution">
    <text evidence="7">The sequence shown here is derived from an EMBL/GenBank/DDBJ whole genome shotgun (WGS) entry which is preliminary data.</text>
</comment>
<evidence type="ECO:0000256" key="1">
    <source>
        <dbReference type="ARBA" id="ARBA00007532"/>
    </source>
</evidence>
<dbReference type="Gene3D" id="3.30.390.30">
    <property type="match status" value="1"/>
</dbReference>